<dbReference type="InterPro" id="IPR013328">
    <property type="entry name" value="6PGD_dom2"/>
</dbReference>
<feature type="binding site" evidence="6">
    <location>
        <position position="96"/>
    </location>
    <ligand>
        <name>NAD(+)</name>
        <dbReference type="ChEBI" id="CHEBI:57540"/>
    </ligand>
</feature>
<feature type="site" description="Important for catalytic activity" evidence="5">
    <location>
        <position position="139"/>
    </location>
</feature>
<proteinExistence type="inferred from homology"/>
<feature type="domain" description="3-hydroxyacyl-CoA dehydrogenase C-terminal" evidence="7">
    <location>
        <begin position="186"/>
        <end position="282"/>
    </location>
</feature>
<feature type="binding site" evidence="6">
    <location>
        <position position="91"/>
    </location>
    <ligand>
        <name>NAD(+)</name>
        <dbReference type="ChEBI" id="CHEBI:57540"/>
    </ligand>
</feature>
<dbReference type="SUPFAM" id="SSF51735">
    <property type="entry name" value="NAD(P)-binding Rossmann-fold domains"/>
    <property type="match status" value="1"/>
</dbReference>
<accession>A0A6A7K4S4</accession>
<comment type="similarity">
    <text evidence="2">Belongs to the 3-hydroxyacyl-CoA dehydrogenase family.</text>
</comment>
<keyword evidence="6" id="KW-0520">NAD</keyword>
<dbReference type="RefSeq" id="WP_152800957.1">
    <property type="nucleotide sequence ID" value="NZ_WHNX01000002.1"/>
</dbReference>
<organism evidence="9 10">
    <name type="scientific">Alkalibaculum sporogenes</name>
    <dbReference type="NCBI Taxonomy" id="2655001"/>
    <lineage>
        <taxon>Bacteria</taxon>
        <taxon>Bacillati</taxon>
        <taxon>Bacillota</taxon>
        <taxon>Clostridia</taxon>
        <taxon>Eubacteriales</taxon>
        <taxon>Eubacteriaceae</taxon>
        <taxon>Alkalibaculum</taxon>
    </lineage>
</organism>
<sequence>MIKRVGVIGAGAMGTGIAHIMAQCGYDVVLNDIDNIYLDKAIKSINTVLDKKIAKGTFTEENKDELIGKIETSTNLNDLKDVDLIVEAIIENIDVKHALFAQLEEICKPETIFASNTSTMSITKLASATKRPEKMAGMHFFNPAPVMKLVEIIRGFYTSDNTVTILKEVVRSLGKDSIEVKKDSPGFVVNRLMLTQFREAFLVLEEGIASIEDIDKAMTLGLNHPMGPFTLMDFTGNDIAYDTLMYMYTEMAMPNWAPPAALKRVVNAGRLGNKIGKGWYDYEKGDKRK</sequence>
<dbReference type="PANTHER" id="PTHR48075">
    <property type="entry name" value="3-HYDROXYACYL-COA DEHYDROGENASE FAMILY PROTEIN"/>
    <property type="match status" value="1"/>
</dbReference>
<dbReference type="Gene3D" id="1.10.1040.10">
    <property type="entry name" value="N-(1-d-carboxylethyl)-l-norvaline Dehydrogenase, domain 2"/>
    <property type="match status" value="1"/>
</dbReference>
<dbReference type="InterPro" id="IPR006108">
    <property type="entry name" value="3HC_DH_C"/>
</dbReference>
<evidence type="ECO:0000256" key="3">
    <source>
        <dbReference type="ARBA" id="ARBA00023002"/>
    </source>
</evidence>
<evidence type="ECO:0000313" key="9">
    <source>
        <dbReference type="EMBL" id="MPW24459.1"/>
    </source>
</evidence>
<dbReference type="GO" id="GO:0006635">
    <property type="term" value="P:fatty acid beta-oxidation"/>
    <property type="evidence" value="ECO:0007669"/>
    <property type="project" value="TreeGrafter"/>
</dbReference>
<keyword evidence="10" id="KW-1185">Reference proteome</keyword>
<dbReference type="Gene3D" id="3.40.50.720">
    <property type="entry name" value="NAD(P)-binding Rossmann-like Domain"/>
    <property type="match status" value="1"/>
</dbReference>
<name>A0A6A7K4S4_9FIRM</name>
<dbReference type="EMBL" id="WHNX01000002">
    <property type="protein sequence ID" value="MPW24459.1"/>
    <property type="molecule type" value="Genomic_DNA"/>
</dbReference>
<feature type="domain" description="3-hydroxyacyl-CoA dehydrogenase NAD binding" evidence="8">
    <location>
        <begin position="5"/>
        <end position="183"/>
    </location>
</feature>
<feature type="binding site" evidence="6">
    <location>
        <begin position="9"/>
        <end position="14"/>
    </location>
    <ligand>
        <name>NAD(+)</name>
        <dbReference type="ChEBI" id="CHEBI:57540"/>
    </ligand>
</feature>
<feature type="binding site" evidence="6">
    <location>
        <position position="274"/>
    </location>
    <ligand>
        <name>NAD(+)</name>
        <dbReference type="ChEBI" id="CHEBI:57540"/>
    </ligand>
</feature>
<dbReference type="GO" id="GO:0008691">
    <property type="term" value="F:3-hydroxybutyryl-CoA dehydrogenase activity"/>
    <property type="evidence" value="ECO:0007669"/>
    <property type="project" value="TreeGrafter"/>
</dbReference>
<keyword evidence="3" id="KW-0560">Oxidoreductase</keyword>
<comment type="caution">
    <text evidence="9">The sequence shown here is derived from an EMBL/GenBank/DDBJ whole genome shotgun (WGS) entry which is preliminary data.</text>
</comment>
<reference evidence="9 10" key="1">
    <citation type="submission" date="2019-10" db="EMBL/GenBank/DDBJ databases">
        <title>Alkalibaculum tamaniensis sp.nov., a new alkaliphilic acetogen, isolated on methoxylated aromatics from a mud volcano.</title>
        <authorList>
            <person name="Khomyakova M.A."/>
            <person name="Merkel A.Y."/>
            <person name="Bonch-Osmolovskaya E.A."/>
            <person name="Slobodkin A.I."/>
        </authorList>
    </citation>
    <scope>NUCLEOTIDE SEQUENCE [LARGE SCALE GENOMIC DNA]</scope>
    <source>
        <strain evidence="9 10">M08DMB</strain>
    </source>
</reference>
<feature type="binding site" evidence="6">
    <location>
        <position position="142"/>
    </location>
    <ligand>
        <name>NAD(+)</name>
        <dbReference type="ChEBI" id="CHEBI:57540"/>
    </ligand>
</feature>
<gene>
    <name evidence="9" type="ORF">GC105_01455</name>
</gene>
<evidence type="ECO:0000256" key="4">
    <source>
        <dbReference type="ARBA" id="ARBA00067747"/>
    </source>
</evidence>
<evidence type="ECO:0000256" key="5">
    <source>
        <dbReference type="PIRSR" id="PIRSR000105-1"/>
    </source>
</evidence>
<dbReference type="Pfam" id="PF02737">
    <property type="entry name" value="3HCDH_N"/>
    <property type="match status" value="1"/>
</dbReference>
<dbReference type="InterPro" id="IPR036291">
    <property type="entry name" value="NAD(P)-bd_dom_sf"/>
</dbReference>
<dbReference type="FunFam" id="3.40.50.720:FF:000009">
    <property type="entry name" value="Fatty oxidation complex, alpha subunit"/>
    <property type="match status" value="1"/>
</dbReference>
<evidence type="ECO:0000313" key="10">
    <source>
        <dbReference type="Proteomes" id="UP000440004"/>
    </source>
</evidence>
<evidence type="ECO:0000259" key="7">
    <source>
        <dbReference type="Pfam" id="PF00725"/>
    </source>
</evidence>
<dbReference type="GO" id="GO:0070403">
    <property type="term" value="F:NAD+ binding"/>
    <property type="evidence" value="ECO:0007669"/>
    <property type="project" value="InterPro"/>
</dbReference>
<dbReference type="Proteomes" id="UP000440004">
    <property type="component" value="Unassembled WGS sequence"/>
</dbReference>
<dbReference type="InterPro" id="IPR022694">
    <property type="entry name" value="3-OHacyl-CoA_DH"/>
</dbReference>
<protein>
    <recommendedName>
        <fullName evidence="4">3-hydroxybutyryl-CoA dehydrogenase</fullName>
    </recommendedName>
</protein>
<feature type="binding site" evidence="6">
    <location>
        <position position="32"/>
    </location>
    <ligand>
        <name>NAD(+)</name>
        <dbReference type="ChEBI" id="CHEBI:57540"/>
    </ligand>
</feature>
<dbReference type="InterPro" id="IPR006176">
    <property type="entry name" value="3-OHacyl-CoA_DH_NAD-bd"/>
</dbReference>
<dbReference type="Pfam" id="PF00725">
    <property type="entry name" value="3HCDH"/>
    <property type="match status" value="1"/>
</dbReference>
<dbReference type="AlphaFoldDB" id="A0A6A7K4S4"/>
<comment type="pathway">
    <text evidence="1">Lipid metabolism; butanoate metabolism.</text>
</comment>
<dbReference type="SUPFAM" id="SSF48179">
    <property type="entry name" value="6-phosphogluconate dehydrogenase C-terminal domain-like"/>
    <property type="match status" value="1"/>
</dbReference>
<evidence type="ECO:0000259" key="8">
    <source>
        <dbReference type="Pfam" id="PF02737"/>
    </source>
</evidence>
<feature type="binding site" evidence="6">
    <location>
        <position position="118"/>
    </location>
    <ligand>
        <name>NAD(+)</name>
        <dbReference type="ChEBI" id="CHEBI:57540"/>
    </ligand>
</feature>
<dbReference type="PANTHER" id="PTHR48075:SF5">
    <property type="entry name" value="3-HYDROXYBUTYRYL-COA DEHYDROGENASE"/>
    <property type="match status" value="1"/>
</dbReference>
<dbReference type="InterPro" id="IPR008927">
    <property type="entry name" value="6-PGluconate_DH-like_C_sf"/>
</dbReference>
<evidence type="ECO:0000256" key="1">
    <source>
        <dbReference type="ARBA" id="ARBA00005086"/>
    </source>
</evidence>
<evidence type="ECO:0000256" key="6">
    <source>
        <dbReference type="PIRSR" id="PIRSR000105-2"/>
    </source>
</evidence>
<dbReference type="PIRSF" id="PIRSF000105">
    <property type="entry name" value="HCDH"/>
    <property type="match status" value="1"/>
</dbReference>
<evidence type="ECO:0000256" key="2">
    <source>
        <dbReference type="ARBA" id="ARBA00009463"/>
    </source>
</evidence>